<evidence type="ECO:0000313" key="4">
    <source>
        <dbReference type="Proteomes" id="UP000178870"/>
    </source>
</evidence>
<accession>A0A1F7YWR0</accession>
<evidence type="ECO:0000256" key="1">
    <source>
        <dbReference type="ARBA" id="ARBA00022801"/>
    </source>
</evidence>
<dbReference type="PROSITE" id="PS51462">
    <property type="entry name" value="NUDIX"/>
    <property type="match status" value="1"/>
</dbReference>
<dbReference type="AlphaFoldDB" id="A0A1F7YWR0"/>
<dbReference type="Gene3D" id="3.90.79.10">
    <property type="entry name" value="Nucleoside Triphosphate Pyrophosphohydrolase"/>
    <property type="match status" value="1"/>
</dbReference>
<dbReference type="InterPro" id="IPR015797">
    <property type="entry name" value="NUDIX_hydrolase-like_dom_sf"/>
</dbReference>
<dbReference type="SUPFAM" id="SSF46785">
    <property type="entry name" value="Winged helix' DNA-binding domain"/>
    <property type="match status" value="1"/>
</dbReference>
<protein>
    <recommendedName>
        <fullName evidence="2">Nudix hydrolase domain-containing protein</fullName>
    </recommendedName>
</protein>
<comment type="caution">
    <text evidence="3">The sequence shown here is derived from an EMBL/GenBank/DDBJ whole genome shotgun (WGS) entry which is preliminary data.</text>
</comment>
<organism evidence="3 4">
    <name type="scientific">Candidatus Woesebacteria bacterium RIFCSPHIGHO2_01_FULL_44_21</name>
    <dbReference type="NCBI Taxonomy" id="1802503"/>
    <lineage>
        <taxon>Bacteria</taxon>
        <taxon>Candidatus Woeseibacteriota</taxon>
    </lineage>
</organism>
<dbReference type="InterPro" id="IPR036390">
    <property type="entry name" value="WH_DNA-bd_sf"/>
</dbReference>
<dbReference type="EMBL" id="MGGP01000027">
    <property type="protein sequence ID" value="OGM31359.1"/>
    <property type="molecule type" value="Genomic_DNA"/>
</dbReference>
<sequence length="239" mass="28030">MASTEIKLHYYQKALVKKLTLAKTGKRFNQLIIKGLESEHMNYHLKQLLETGFVVKKEDIYVLTDAGKDYSNLLDDGLAVTEKQPKTSIIIWGVRKNKKGEVEHLLNRRLRQPYYGKVGRITGKVIFGETLRQAAERELYEETGLMAKNFTLEEIYRKLRKREDGIFVQDVIFYIFFVTEFSGKLIKKTPFQENFWASKKEIFGKNKNNYDLYDDFVIDERMKPRTLKLKEHVGVAEGF</sequence>
<evidence type="ECO:0000259" key="2">
    <source>
        <dbReference type="PROSITE" id="PS51462"/>
    </source>
</evidence>
<feature type="domain" description="Nudix hydrolase" evidence="2">
    <location>
        <begin position="82"/>
        <end position="219"/>
    </location>
</feature>
<evidence type="ECO:0000313" key="3">
    <source>
        <dbReference type="EMBL" id="OGM31359.1"/>
    </source>
</evidence>
<keyword evidence="1" id="KW-0378">Hydrolase</keyword>
<dbReference type="InterPro" id="IPR020084">
    <property type="entry name" value="NUDIX_hydrolase_CS"/>
</dbReference>
<dbReference type="PROSITE" id="PS00893">
    <property type="entry name" value="NUDIX_BOX"/>
    <property type="match status" value="1"/>
</dbReference>
<reference evidence="3 4" key="1">
    <citation type="journal article" date="2016" name="Nat. Commun.">
        <title>Thousands of microbial genomes shed light on interconnected biogeochemical processes in an aquifer system.</title>
        <authorList>
            <person name="Anantharaman K."/>
            <person name="Brown C.T."/>
            <person name="Hug L.A."/>
            <person name="Sharon I."/>
            <person name="Castelle C.J."/>
            <person name="Probst A.J."/>
            <person name="Thomas B.C."/>
            <person name="Singh A."/>
            <person name="Wilkins M.J."/>
            <person name="Karaoz U."/>
            <person name="Brodie E.L."/>
            <person name="Williams K.H."/>
            <person name="Hubbard S.S."/>
            <person name="Banfield J.F."/>
        </authorList>
    </citation>
    <scope>NUCLEOTIDE SEQUENCE [LARGE SCALE GENOMIC DNA]</scope>
</reference>
<proteinExistence type="predicted"/>
<name>A0A1F7YWR0_9BACT</name>
<dbReference type="GO" id="GO:0016787">
    <property type="term" value="F:hydrolase activity"/>
    <property type="evidence" value="ECO:0007669"/>
    <property type="project" value="UniProtKB-KW"/>
</dbReference>
<dbReference type="SUPFAM" id="SSF55811">
    <property type="entry name" value="Nudix"/>
    <property type="match status" value="1"/>
</dbReference>
<dbReference type="Pfam" id="PF00293">
    <property type="entry name" value="NUDIX"/>
    <property type="match status" value="1"/>
</dbReference>
<dbReference type="InterPro" id="IPR000086">
    <property type="entry name" value="NUDIX_hydrolase_dom"/>
</dbReference>
<dbReference type="Proteomes" id="UP000178870">
    <property type="component" value="Unassembled WGS sequence"/>
</dbReference>
<gene>
    <name evidence="3" type="ORF">A2803_02525</name>
</gene>